<evidence type="ECO:0000313" key="3">
    <source>
        <dbReference type="Proteomes" id="UP001617351"/>
    </source>
</evidence>
<organism evidence="2 3">
    <name type="scientific">Streptomyces toxytricini</name>
    <name type="common">Actinomyces toxytricini</name>
    <dbReference type="NCBI Taxonomy" id="67369"/>
    <lineage>
        <taxon>Bacteria</taxon>
        <taxon>Bacillati</taxon>
        <taxon>Actinomycetota</taxon>
        <taxon>Actinomycetes</taxon>
        <taxon>Kitasatosporales</taxon>
        <taxon>Streptomycetaceae</taxon>
        <taxon>Streptomyces</taxon>
    </lineage>
</organism>
<dbReference type="EMBL" id="JBIUYY010000006">
    <property type="protein sequence ID" value="MFJ2822491.1"/>
    <property type="molecule type" value="Genomic_DNA"/>
</dbReference>
<protein>
    <submittedName>
        <fullName evidence="2">Uncharacterized protein</fullName>
    </submittedName>
</protein>
<dbReference type="RefSeq" id="WP_365505883.1">
    <property type="nucleotide sequence ID" value="NZ_JBFANW010000064.1"/>
</dbReference>
<evidence type="ECO:0000256" key="1">
    <source>
        <dbReference type="SAM" id="MobiDB-lite"/>
    </source>
</evidence>
<keyword evidence="3" id="KW-1185">Reference proteome</keyword>
<sequence>MELSVVLGHSADPRRAADEAAAPEAAGVTMPNVKPVGPEPARLIETVKSWL</sequence>
<name>A0ABW8EJX8_STRT5</name>
<dbReference type="Proteomes" id="UP001617351">
    <property type="component" value="Unassembled WGS sequence"/>
</dbReference>
<feature type="region of interest" description="Disordered" evidence="1">
    <location>
        <begin position="1"/>
        <end position="39"/>
    </location>
</feature>
<evidence type="ECO:0000313" key="2">
    <source>
        <dbReference type="EMBL" id="MFJ2822491.1"/>
    </source>
</evidence>
<accession>A0ABW8EJX8</accession>
<comment type="caution">
    <text evidence="2">The sequence shown here is derived from an EMBL/GenBank/DDBJ whole genome shotgun (WGS) entry which is preliminary data.</text>
</comment>
<proteinExistence type="predicted"/>
<reference evidence="2 3" key="1">
    <citation type="submission" date="2024-10" db="EMBL/GenBank/DDBJ databases">
        <title>The Natural Products Discovery Center: Release of the First 8490 Sequenced Strains for Exploring Actinobacteria Biosynthetic Diversity.</title>
        <authorList>
            <person name="Kalkreuter E."/>
            <person name="Kautsar S.A."/>
            <person name="Yang D."/>
            <person name="Bader C.D."/>
            <person name="Teijaro C.N."/>
            <person name="Fluegel L."/>
            <person name="Davis C.M."/>
            <person name="Simpson J.R."/>
            <person name="Lauterbach L."/>
            <person name="Steele A.D."/>
            <person name="Gui C."/>
            <person name="Meng S."/>
            <person name="Li G."/>
            <person name="Viehrig K."/>
            <person name="Ye F."/>
            <person name="Su P."/>
            <person name="Kiefer A.F."/>
            <person name="Nichols A."/>
            <person name="Cepeda A.J."/>
            <person name="Yan W."/>
            <person name="Fan B."/>
            <person name="Jiang Y."/>
            <person name="Adhikari A."/>
            <person name="Zheng C.-J."/>
            <person name="Schuster L."/>
            <person name="Cowan T.M."/>
            <person name="Smanski M.J."/>
            <person name="Chevrette M.G."/>
            <person name="De Carvalho L.P.S."/>
            <person name="Shen B."/>
        </authorList>
    </citation>
    <scope>NUCLEOTIDE SEQUENCE [LARGE SCALE GENOMIC DNA]</scope>
    <source>
        <strain evidence="2 3">NPDC087220</strain>
    </source>
</reference>
<gene>
    <name evidence="2" type="ORF">ACIO7M_15440</name>
</gene>